<reference evidence="2 3" key="1">
    <citation type="submission" date="2021-03" db="EMBL/GenBank/DDBJ databases">
        <title>Sequencing the genomes of 1000 actinobacteria strains.</title>
        <authorList>
            <person name="Klenk H.-P."/>
        </authorList>
    </citation>
    <scope>NUCLEOTIDE SEQUENCE [LARGE SCALE GENOMIC DNA]</scope>
    <source>
        <strain evidence="2 3">DSM 44580</strain>
    </source>
</reference>
<dbReference type="InterPro" id="IPR050266">
    <property type="entry name" value="AB_hydrolase_sf"/>
</dbReference>
<dbReference type="EMBL" id="JAGIOO010000001">
    <property type="protein sequence ID" value="MBP2472481.1"/>
    <property type="molecule type" value="Genomic_DNA"/>
</dbReference>
<dbReference type="Proteomes" id="UP001519363">
    <property type="component" value="Unassembled WGS sequence"/>
</dbReference>
<dbReference type="PANTHER" id="PTHR43798">
    <property type="entry name" value="MONOACYLGLYCEROL LIPASE"/>
    <property type="match status" value="1"/>
</dbReference>
<dbReference type="Gene3D" id="3.40.50.1820">
    <property type="entry name" value="alpha/beta hydrolase"/>
    <property type="match status" value="1"/>
</dbReference>
<proteinExistence type="predicted"/>
<dbReference type="PRINTS" id="PR00111">
    <property type="entry name" value="ABHYDROLASE"/>
</dbReference>
<name>A0ABS5A7E1_9PSEU</name>
<protein>
    <submittedName>
        <fullName evidence="2">Pimeloyl-ACP methyl ester carboxylesterase</fullName>
    </submittedName>
</protein>
<gene>
    <name evidence="2" type="ORF">JOF53_001353</name>
</gene>
<evidence type="ECO:0000313" key="2">
    <source>
        <dbReference type="EMBL" id="MBP2472481.1"/>
    </source>
</evidence>
<dbReference type="SUPFAM" id="SSF53474">
    <property type="entry name" value="alpha/beta-Hydrolases"/>
    <property type="match status" value="1"/>
</dbReference>
<dbReference type="RefSeq" id="WP_086787186.1">
    <property type="nucleotide sequence ID" value="NZ_JAGIOO010000001.1"/>
</dbReference>
<dbReference type="PANTHER" id="PTHR43798:SF33">
    <property type="entry name" value="HYDROLASE, PUTATIVE (AFU_ORTHOLOGUE AFUA_2G14860)-RELATED"/>
    <property type="match status" value="1"/>
</dbReference>
<comment type="caution">
    <text evidence="2">The sequence shown here is derived from an EMBL/GenBank/DDBJ whole genome shotgun (WGS) entry which is preliminary data.</text>
</comment>
<organism evidence="2 3">
    <name type="scientific">Crossiella equi</name>
    <dbReference type="NCBI Taxonomy" id="130796"/>
    <lineage>
        <taxon>Bacteria</taxon>
        <taxon>Bacillati</taxon>
        <taxon>Actinomycetota</taxon>
        <taxon>Actinomycetes</taxon>
        <taxon>Pseudonocardiales</taxon>
        <taxon>Pseudonocardiaceae</taxon>
        <taxon>Crossiella</taxon>
    </lineage>
</organism>
<feature type="domain" description="AB hydrolase-1" evidence="1">
    <location>
        <begin position="16"/>
        <end position="252"/>
    </location>
</feature>
<evidence type="ECO:0000313" key="3">
    <source>
        <dbReference type="Proteomes" id="UP001519363"/>
    </source>
</evidence>
<dbReference type="InterPro" id="IPR029058">
    <property type="entry name" value="AB_hydrolase_fold"/>
</dbReference>
<dbReference type="InterPro" id="IPR000073">
    <property type="entry name" value="AB_hydrolase_1"/>
</dbReference>
<evidence type="ECO:0000259" key="1">
    <source>
        <dbReference type="Pfam" id="PF12697"/>
    </source>
</evidence>
<accession>A0ABS5A7E1</accession>
<sequence length="273" mass="28374">MVIDGVRVHGDSGPPVLLLPGGAEGCEGFFPGLVEGLVADPGCRVVVHDRPGTGQAPAAGGLAAASAHLAGLITRLDLGPVVVVGQSLGGAVATLLARDHPRLVAGLVLLDPTLINDARSCAQLERTMHWMGKLADRPLGRRVVEAMIKVPAAREARRLDLRPDCAAAHNRILDMDVKQLTEAVRGLGELSAGLREEDLPTLPSAVATADRKPGTAAGIAHARLAIALGAKLVRWPGSTHSLHLDHPDETLALVREVVAKASATASPRERDGE</sequence>
<dbReference type="Pfam" id="PF12697">
    <property type="entry name" value="Abhydrolase_6"/>
    <property type="match status" value="1"/>
</dbReference>
<keyword evidence="3" id="KW-1185">Reference proteome</keyword>